<accession>A0A4Q9GPA1</accession>
<dbReference type="SUPFAM" id="SSF141694">
    <property type="entry name" value="AF2212/PG0164-like"/>
    <property type="match status" value="1"/>
</dbReference>
<evidence type="ECO:0000313" key="2">
    <source>
        <dbReference type="Proteomes" id="UP000294194"/>
    </source>
</evidence>
<evidence type="ECO:0000313" key="1">
    <source>
        <dbReference type="EMBL" id="TBN56652.1"/>
    </source>
</evidence>
<dbReference type="Pfam" id="PF08922">
    <property type="entry name" value="DUF1905"/>
    <property type="match status" value="1"/>
</dbReference>
<dbReference type="RefSeq" id="WP_130980762.1">
    <property type="nucleotide sequence ID" value="NZ_SISG01000001.1"/>
</dbReference>
<reference evidence="2" key="1">
    <citation type="submission" date="2019-02" db="EMBL/GenBank/DDBJ databases">
        <title>Glaciihabitans arcticus sp. nov., a psychrotolerant bacterium isolated from polar soil.</title>
        <authorList>
            <person name="Dahal R.H."/>
        </authorList>
    </citation>
    <scope>NUCLEOTIDE SEQUENCE [LARGE SCALE GENOMIC DNA]</scope>
    <source>
        <strain evidence="2">RP-3-7</strain>
    </source>
</reference>
<dbReference type="InterPro" id="IPR037079">
    <property type="entry name" value="AF2212/PG0164-like_sf"/>
</dbReference>
<dbReference type="Proteomes" id="UP000294194">
    <property type="component" value="Unassembled WGS sequence"/>
</dbReference>
<proteinExistence type="predicted"/>
<organism evidence="1 2">
    <name type="scientific">Glaciihabitans arcticus</name>
    <dbReference type="NCBI Taxonomy" id="2668039"/>
    <lineage>
        <taxon>Bacteria</taxon>
        <taxon>Bacillati</taxon>
        <taxon>Actinomycetota</taxon>
        <taxon>Actinomycetes</taxon>
        <taxon>Micrococcales</taxon>
        <taxon>Microbacteriaceae</taxon>
        <taxon>Glaciihabitans</taxon>
    </lineage>
</organism>
<dbReference type="AlphaFoldDB" id="A0A4Q9GPA1"/>
<dbReference type="EMBL" id="SISG01000001">
    <property type="protein sequence ID" value="TBN56652.1"/>
    <property type="molecule type" value="Genomic_DNA"/>
</dbReference>
<dbReference type="Gene3D" id="2.40.30.100">
    <property type="entry name" value="AF2212/PG0164-like"/>
    <property type="match status" value="1"/>
</dbReference>
<keyword evidence="2" id="KW-1185">Reference proteome</keyword>
<sequence length="144" mass="15248">MKFQTTLLQLGNNVGIEVPQSVIEELGSGKKPAVIVTINGDYTYRNTVGIMGGKSLLSLSAARRAASGYSGGDEVEISLELDTEPREVVIPAALQQAFNENPEAAAAFTKLSNSKQRAEADLVAAAKTDETRDKRVAKLLASLA</sequence>
<dbReference type="Pfam" id="PF13376">
    <property type="entry name" value="OmdA"/>
    <property type="match status" value="1"/>
</dbReference>
<dbReference type="InterPro" id="IPR015018">
    <property type="entry name" value="DUF1905"/>
</dbReference>
<comment type="caution">
    <text evidence="1">The sequence shown here is derived from an EMBL/GenBank/DDBJ whole genome shotgun (WGS) entry which is preliminary data.</text>
</comment>
<gene>
    <name evidence="1" type="ORF">EYE40_04140</name>
</gene>
<name>A0A4Q9GPA1_9MICO</name>
<protein>
    <submittedName>
        <fullName evidence="1">DUF1905 domain-containing protein</fullName>
    </submittedName>
</protein>